<dbReference type="SUPFAM" id="SSF53850">
    <property type="entry name" value="Periplasmic binding protein-like II"/>
    <property type="match status" value="1"/>
</dbReference>
<dbReference type="AlphaFoldDB" id="A0A2A2I2K6"/>
<evidence type="ECO:0000256" key="2">
    <source>
        <dbReference type="PROSITE-ProRule" id="PRU00182"/>
    </source>
</evidence>
<comment type="caution">
    <text evidence="4">The sequence shown here is derived from an EMBL/GenBank/DDBJ whole genome shotgun (WGS) entry which is preliminary data.</text>
</comment>
<feature type="chain" id="PRO_5013127345" evidence="3">
    <location>
        <begin position="24"/>
        <end position="244"/>
    </location>
</feature>
<reference evidence="4 5" key="1">
    <citation type="submission" date="2017-07" db="EMBL/GenBank/DDBJ databases">
        <title>Tamlnaduibacter salinus (Mi-7) genome sequencing.</title>
        <authorList>
            <person name="Verma A."/>
            <person name="Krishnamurthi S."/>
        </authorList>
    </citation>
    <scope>NUCLEOTIDE SEQUENCE [LARGE SCALE GENOMIC DNA]</scope>
    <source>
        <strain evidence="4 5">Mi-7</strain>
    </source>
</reference>
<dbReference type="GO" id="GO:0003723">
    <property type="term" value="F:RNA binding"/>
    <property type="evidence" value="ECO:0007669"/>
    <property type="project" value="UniProtKB-KW"/>
</dbReference>
<gene>
    <name evidence="4" type="ORF">CF392_10450</name>
</gene>
<evidence type="ECO:0000256" key="1">
    <source>
        <dbReference type="ARBA" id="ARBA00010333"/>
    </source>
</evidence>
<dbReference type="PANTHER" id="PTHR35936:SF25">
    <property type="entry name" value="ABC TRANSPORTER SUBSTRATE-BINDING PROTEIN"/>
    <property type="match status" value="1"/>
</dbReference>
<feature type="signal peptide" evidence="3">
    <location>
        <begin position="1"/>
        <end position="23"/>
    </location>
</feature>
<comment type="similarity">
    <text evidence="1">Belongs to the bacterial solute-binding protein 3 family.</text>
</comment>
<evidence type="ECO:0000313" key="4">
    <source>
        <dbReference type="EMBL" id="PAV25546.1"/>
    </source>
</evidence>
<dbReference type="Proteomes" id="UP000218332">
    <property type="component" value="Unassembled WGS sequence"/>
</dbReference>
<evidence type="ECO:0000256" key="3">
    <source>
        <dbReference type="SAM" id="SignalP"/>
    </source>
</evidence>
<dbReference type="EMBL" id="NMPM01000057">
    <property type="protein sequence ID" value="PAV25546.1"/>
    <property type="molecule type" value="Genomic_DNA"/>
</dbReference>
<dbReference type="PANTHER" id="PTHR35936">
    <property type="entry name" value="MEMBRANE-BOUND LYTIC MUREIN TRANSGLYCOSYLASE F"/>
    <property type="match status" value="1"/>
</dbReference>
<accession>A0A2A2I2K6</accession>
<keyword evidence="2" id="KW-0694">RNA-binding</keyword>
<organism evidence="4 5">
    <name type="scientific">Tamilnaduibacter salinus</name>
    <dbReference type="NCBI Taxonomy" id="1484056"/>
    <lineage>
        <taxon>Bacteria</taxon>
        <taxon>Pseudomonadati</taxon>
        <taxon>Pseudomonadota</taxon>
        <taxon>Gammaproteobacteria</taxon>
        <taxon>Pseudomonadales</taxon>
        <taxon>Marinobacteraceae</taxon>
        <taxon>Tamilnaduibacter</taxon>
    </lineage>
</organism>
<protein>
    <submittedName>
        <fullName evidence="4">ABC transporter</fullName>
    </submittedName>
</protein>
<dbReference type="RefSeq" id="WP_095611407.1">
    <property type="nucleotide sequence ID" value="NZ_NMPM01000057.1"/>
</dbReference>
<evidence type="ECO:0000313" key="5">
    <source>
        <dbReference type="Proteomes" id="UP000218332"/>
    </source>
</evidence>
<keyword evidence="3" id="KW-0732">Signal</keyword>
<keyword evidence="5" id="KW-1185">Reference proteome</keyword>
<name>A0A2A2I2K6_9GAMM</name>
<proteinExistence type="inferred from homology"/>
<dbReference type="Gene3D" id="3.40.190.10">
    <property type="entry name" value="Periplasmic binding protein-like II"/>
    <property type="match status" value="2"/>
</dbReference>
<dbReference type="PROSITE" id="PS50889">
    <property type="entry name" value="S4"/>
    <property type="match status" value="1"/>
</dbReference>
<sequence>MRHVLLTTAIVLGSLFASAGVQAETVRLTSLEWPPYSGADLPNQGASIAVAKAAFEAMGHELTVDFYPWSRAVALAKRDDQYVGYFPEYHYESDEFVFSNVMGTGPMGFVEPSDQPVAWETLSDLTDSRLGVVQDYVNTAKLDQMIDDGQINASAVASDRQNVLKVAAGRIDLAVIDSNVLTYLLENDERVSSVRDKVQMNDKLLVTKKLYVAFRNNADGRRWQDIFNKGLKKIDVKAIMSRNM</sequence>